<organism evidence="2 3">
    <name type="scientific">Empedobacter tilapiae</name>
    <dbReference type="NCBI Taxonomy" id="2491114"/>
    <lineage>
        <taxon>Bacteria</taxon>
        <taxon>Pseudomonadati</taxon>
        <taxon>Bacteroidota</taxon>
        <taxon>Flavobacteriia</taxon>
        <taxon>Flavobacteriales</taxon>
        <taxon>Weeksellaceae</taxon>
        <taxon>Empedobacter</taxon>
    </lineage>
</organism>
<reference evidence="2 3" key="1">
    <citation type="submission" date="2019-03" db="EMBL/GenBank/DDBJ databases">
        <title>Empedobacter tilapiae sp. nov., isolated from an intestine of Nile tilapia Oreochromis niloticus.</title>
        <authorList>
            <person name="Kim Y.-O."/>
            <person name="Yoon J.-H."/>
        </authorList>
    </citation>
    <scope>NUCLEOTIDE SEQUENCE [LARGE SCALE GENOMIC DNA]</scope>
    <source>
        <strain evidence="2 3">MRS2</strain>
    </source>
</reference>
<dbReference type="AlphaFoldDB" id="A0A4Z1B5Z6"/>
<dbReference type="InterPro" id="IPR004919">
    <property type="entry name" value="GmrSD_N"/>
</dbReference>
<dbReference type="RefSeq" id="WP_135835958.1">
    <property type="nucleotide sequence ID" value="NZ_SRPE01000007.1"/>
</dbReference>
<keyword evidence="3" id="KW-1185">Reference proteome</keyword>
<comment type="caution">
    <text evidence="2">The sequence shown here is derived from an EMBL/GenBank/DDBJ whole genome shotgun (WGS) entry which is preliminary data.</text>
</comment>
<dbReference type="Proteomes" id="UP000297998">
    <property type="component" value="Unassembled WGS sequence"/>
</dbReference>
<protein>
    <submittedName>
        <fullName evidence="2">DUF262 domain-containing protein</fullName>
    </submittedName>
</protein>
<evidence type="ECO:0000313" key="3">
    <source>
        <dbReference type="Proteomes" id="UP000297998"/>
    </source>
</evidence>
<proteinExistence type="predicted"/>
<dbReference type="OrthoDB" id="9798761at2"/>
<dbReference type="PANTHER" id="PTHR37292:SF2">
    <property type="entry name" value="DUF262 DOMAIN-CONTAINING PROTEIN"/>
    <property type="match status" value="1"/>
</dbReference>
<dbReference type="Pfam" id="PF03235">
    <property type="entry name" value="GmrSD_N"/>
    <property type="match status" value="1"/>
</dbReference>
<dbReference type="PANTHER" id="PTHR37292">
    <property type="entry name" value="VNG6097C"/>
    <property type="match status" value="1"/>
</dbReference>
<accession>A0A4Z1B5Z6</accession>
<feature type="domain" description="GmrSD restriction endonucleases N-terminal" evidence="1">
    <location>
        <begin position="19"/>
        <end position="286"/>
    </location>
</feature>
<sequence>MNNNYTLKQIANWQLGGTKSNVELPDLQRGFVWKPKQIEDLWDSILRGYPIGSFLLSKEKNKFSLLDGQQRATAIFLGLYNPFEDSNEAKAWSIKSQLPVVWIDIAPEYKPKLSLYAIRVVTNSHPWGYQIQNNDIRLTESDRRSAIKIFRINPNNEVIGYTKFENISVFPYDCSYPIPLSFFLEAENATEVLKMVEEYLPDYIKTKRGDFQNKEEFIQKLNNDLVSNIEVILTQIKSIRDKTIHANVVSEEVVQQENQEENPTLFQRINSSGTTLSGDDLIYSIYKTIFPGTKDIVEGIGLSFIPPTQVISLITRLAVSDTENDRFVKKLNIRDFQNKIKDKNFCDKLEGFVNGQDIRTAIDTALDILSCKNIDEYKNEVPPVVIKSFIKRNQDLFLFLVYWLYKNDKELTDELKFKIAGKIYLFHLFNFKNIKALWEAEIQNNNFCFEPVNEYIWRNDVDGINFIMPPDLLEKFYKIPQAVERFKNKVPERWGLIETNKEIKNYFEKIKGDTVDVDTANKYFEHFIGNIRGTKSLVLLAQREYVNDHFKDFNQLEDFDDTNTPWDWDHIYPSEWVYKKQVNQGIRDWNNTNGNFRVLSLDINRAEGSKVPPKDRVKEKLEKKNYFVQDSDYQYWSKIEGRIYDGQIENHFYAITTRMINIYKRFWDDFKIQEFIK</sequence>
<evidence type="ECO:0000313" key="2">
    <source>
        <dbReference type="EMBL" id="TGN26456.1"/>
    </source>
</evidence>
<gene>
    <name evidence="2" type="ORF">E4J94_11560</name>
</gene>
<evidence type="ECO:0000259" key="1">
    <source>
        <dbReference type="Pfam" id="PF03235"/>
    </source>
</evidence>
<dbReference type="EMBL" id="SRPE01000007">
    <property type="protein sequence ID" value="TGN26456.1"/>
    <property type="molecule type" value="Genomic_DNA"/>
</dbReference>
<name>A0A4Z1B5Z6_9FLAO</name>